<dbReference type="Proteomes" id="UP001212498">
    <property type="component" value="Unassembled WGS sequence"/>
</dbReference>
<accession>A0ABT4SRG4</accession>
<evidence type="ECO:0000256" key="2">
    <source>
        <dbReference type="ARBA" id="ARBA00023033"/>
    </source>
</evidence>
<name>A0ABT4SRG4_9ACTN</name>
<gene>
    <name evidence="4" type="ORF">OUY24_03230</name>
</gene>
<keyword evidence="5" id="KW-1185">Reference proteome</keyword>
<evidence type="ECO:0000259" key="3">
    <source>
        <dbReference type="Pfam" id="PF00296"/>
    </source>
</evidence>
<sequence length="323" mass="35227">MTRLSLLVVPQMLREQDEHRDSLARAVELAEAADQAGFDACYFPEHHGRDDDYPSAPLTLAAYVAGRTPRIGIGTGVALLPLHNPLAFAEQMSTLGALVGDRLHRVGVGMGGLDGDYAAMGVPRAEMRRRFADSLAVIRRLWAGETVTADVGSLRLAEARLYPRPSRPLPLAVGAMAEPSVRRAGLLGLPWITDPSHSLTTLERLAEIYWSAAGSEGEVILMRNAWPAADHETERIWWPHVERSLVEFSVGAGRLREEPGVRIGWSDFRDRLLCGPPEQLVKEACAAAARLDAAEVVIRLGFPTGPGHDAVRAAIRSFGRRSR</sequence>
<dbReference type="PANTHER" id="PTHR30137:SF8">
    <property type="entry name" value="BLR5498 PROTEIN"/>
    <property type="match status" value="1"/>
</dbReference>
<reference evidence="4 5" key="1">
    <citation type="submission" date="2022-11" db="EMBL/GenBank/DDBJ databases">
        <title>Nonomuraea corallina sp. nov., a new species of the genus Nonomuraea isolated from sea side sediment in Thai sea.</title>
        <authorList>
            <person name="Ngamcharungchit C."/>
            <person name="Matsumoto A."/>
            <person name="Suriyachadkun C."/>
            <person name="Panbangred W."/>
            <person name="Inahashi Y."/>
            <person name="Intra B."/>
        </authorList>
    </citation>
    <scope>NUCLEOTIDE SEQUENCE [LARGE SCALE GENOMIC DNA]</scope>
    <source>
        <strain evidence="4 5">DSM 43553</strain>
    </source>
</reference>
<dbReference type="InterPro" id="IPR011251">
    <property type="entry name" value="Luciferase-like_dom"/>
</dbReference>
<dbReference type="InterPro" id="IPR036661">
    <property type="entry name" value="Luciferase-like_sf"/>
</dbReference>
<organism evidence="4 5">
    <name type="scientific">Nonomuraea ferruginea</name>
    <dbReference type="NCBI Taxonomy" id="46174"/>
    <lineage>
        <taxon>Bacteria</taxon>
        <taxon>Bacillati</taxon>
        <taxon>Actinomycetota</taxon>
        <taxon>Actinomycetes</taxon>
        <taxon>Streptosporangiales</taxon>
        <taxon>Streptosporangiaceae</taxon>
        <taxon>Nonomuraea</taxon>
    </lineage>
</organism>
<dbReference type="InterPro" id="IPR050766">
    <property type="entry name" value="Bact_Lucif_Oxidored"/>
</dbReference>
<dbReference type="RefSeq" id="WP_271275105.1">
    <property type="nucleotide sequence ID" value="NZ_BAABFD010000005.1"/>
</dbReference>
<dbReference type="SUPFAM" id="SSF51679">
    <property type="entry name" value="Bacterial luciferase-like"/>
    <property type="match status" value="1"/>
</dbReference>
<dbReference type="EMBL" id="JAPNUD010000005">
    <property type="protein sequence ID" value="MDA0639630.1"/>
    <property type="molecule type" value="Genomic_DNA"/>
</dbReference>
<proteinExistence type="predicted"/>
<comment type="caution">
    <text evidence="4">The sequence shown here is derived from an EMBL/GenBank/DDBJ whole genome shotgun (WGS) entry which is preliminary data.</text>
</comment>
<feature type="domain" description="Luciferase-like" evidence="3">
    <location>
        <begin position="18"/>
        <end position="215"/>
    </location>
</feature>
<keyword evidence="2" id="KW-0503">Monooxygenase</keyword>
<dbReference type="PANTHER" id="PTHR30137">
    <property type="entry name" value="LUCIFERASE-LIKE MONOOXYGENASE"/>
    <property type="match status" value="1"/>
</dbReference>
<evidence type="ECO:0000256" key="1">
    <source>
        <dbReference type="ARBA" id="ARBA00023002"/>
    </source>
</evidence>
<keyword evidence="1" id="KW-0560">Oxidoreductase</keyword>
<protein>
    <submittedName>
        <fullName evidence="4">LLM class flavin-dependent oxidoreductase</fullName>
    </submittedName>
</protein>
<dbReference type="Gene3D" id="3.20.20.30">
    <property type="entry name" value="Luciferase-like domain"/>
    <property type="match status" value="1"/>
</dbReference>
<evidence type="ECO:0000313" key="5">
    <source>
        <dbReference type="Proteomes" id="UP001212498"/>
    </source>
</evidence>
<dbReference type="Pfam" id="PF00296">
    <property type="entry name" value="Bac_luciferase"/>
    <property type="match status" value="1"/>
</dbReference>
<evidence type="ECO:0000313" key="4">
    <source>
        <dbReference type="EMBL" id="MDA0639630.1"/>
    </source>
</evidence>